<gene>
    <name evidence="2" type="ORF">ABH943_008514</name>
</gene>
<dbReference type="InterPro" id="IPR007560">
    <property type="entry name" value="Restrct_endonuc_IV_Mrr"/>
</dbReference>
<dbReference type="InterPro" id="IPR052906">
    <property type="entry name" value="Type_IV_Methyl-Rstrct_Enzyme"/>
</dbReference>
<dbReference type="SUPFAM" id="SSF52980">
    <property type="entry name" value="Restriction endonuclease-like"/>
    <property type="match status" value="1"/>
</dbReference>
<proteinExistence type="predicted"/>
<keyword evidence="3" id="KW-1185">Reference proteome</keyword>
<dbReference type="PANTHER" id="PTHR30015">
    <property type="entry name" value="MRR RESTRICTION SYSTEM PROTEIN"/>
    <property type="match status" value="1"/>
</dbReference>
<dbReference type="Gene3D" id="3.40.1350.10">
    <property type="match status" value="1"/>
</dbReference>
<dbReference type="RefSeq" id="WP_404614790.1">
    <property type="nucleotide sequence ID" value="NZ_JBIYDN010000052.1"/>
</dbReference>
<sequence>MQKPRILSWLINRVRLLGKGRHLGNIRQAERTLDRLRAIAAEHPSVDAYRPRILGYLRKIDPSVFEEMLLTVVERSNVRVTRNLRYSGDGGIDGIFHHPAGEVLIQCKRYGAHIDNKHVIAFNQLVESRGAAWGLFVHTGRTGELSRLVTAGGRRVSFVSGELLAEALLGRRSLPDLVTKQIAALEPAAQRPAVAERV</sequence>
<reference evidence="2 3" key="2">
    <citation type="submission" date="2024-11" db="EMBL/GenBank/DDBJ databases">
        <title>Using genomics to understand microbial adaptation to soil warming.</title>
        <authorList>
            <person name="Deangelis K.M. PhD."/>
        </authorList>
    </citation>
    <scope>NUCLEOTIDE SEQUENCE [LARGE SCALE GENOMIC DNA]</scope>
    <source>
        <strain evidence="2 3">GAS97</strain>
    </source>
</reference>
<organism evidence="2 3">
    <name type="scientific">Caballeronia udeis</name>
    <dbReference type="NCBI Taxonomy" id="1232866"/>
    <lineage>
        <taxon>Bacteria</taxon>
        <taxon>Pseudomonadati</taxon>
        <taxon>Pseudomonadota</taxon>
        <taxon>Betaproteobacteria</taxon>
        <taxon>Burkholderiales</taxon>
        <taxon>Burkholderiaceae</taxon>
        <taxon>Caballeronia</taxon>
    </lineage>
</organism>
<evidence type="ECO:0000313" key="3">
    <source>
        <dbReference type="Proteomes" id="UP001620514"/>
    </source>
</evidence>
<protein>
    <submittedName>
        <fullName evidence="2">Restriction system protein</fullName>
    </submittedName>
</protein>
<dbReference type="InterPro" id="IPR011856">
    <property type="entry name" value="tRNA_endonuc-like_dom_sf"/>
</dbReference>
<evidence type="ECO:0000259" key="1">
    <source>
        <dbReference type="Pfam" id="PF04471"/>
    </source>
</evidence>
<dbReference type="InterPro" id="IPR011335">
    <property type="entry name" value="Restrct_endonuc-II-like"/>
</dbReference>
<dbReference type="EMBL" id="JBIYDN010000052">
    <property type="protein sequence ID" value="MFK4448470.1"/>
    <property type="molecule type" value="Genomic_DNA"/>
</dbReference>
<dbReference type="PANTHER" id="PTHR30015:SF7">
    <property type="entry name" value="TYPE IV METHYL-DIRECTED RESTRICTION ENZYME ECOKMRR"/>
    <property type="match status" value="1"/>
</dbReference>
<comment type="caution">
    <text evidence="2">The sequence shown here is derived from an EMBL/GenBank/DDBJ whole genome shotgun (WGS) entry which is preliminary data.</text>
</comment>
<name>A0ABW8MXK6_9BURK</name>
<dbReference type="Proteomes" id="UP001620514">
    <property type="component" value="Unassembled WGS sequence"/>
</dbReference>
<reference evidence="2 3" key="1">
    <citation type="submission" date="2024-10" db="EMBL/GenBank/DDBJ databases">
        <authorList>
            <person name="Deangelis K."/>
            <person name="Huntemann M."/>
            <person name="Clum A."/>
            <person name="Wang J."/>
            <person name="Palaniappan K."/>
            <person name="Ritter S."/>
            <person name="Chen I.-M."/>
            <person name="Stamatis D."/>
            <person name="Reddy T."/>
            <person name="O'Malley R."/>
            <person name="Daum C."/>
            <person name="Ng V."/>
            <person name="Ivanova N."/>
            <person name="Kyrpides N."/>
            <person name="Woyke T."/>
        </authorList>
    </citation>
    <scope>NUCLEOTIDE SEQUENCE [LARGE SCALE GENOMIC DNA]</scope>
    <source>
        <strain evidence="2 3">GAS97</strain>
    </source>
</reference>
<feature type="domain" description="Restriction endonuclease type IV Mrr" evidence="1">
    <location>
        <begin position="57"/>
        <end position="167"/>
    </location>
</feature>
<accession>A0ABW8MXK6</accession>
<evidence type="ECO:0000313" key="2">
    <source>
        <dbReference type="EMBL" id="MFK4448470.1"/>
    </source>
</evidence>
<dbReference type="Pfam" id="PF04471">
    <property type="entry name" value="Mrr_cat"/>
    <property type="match status" value="1"/>
</dbReference>